<dbReference type="SMART" id="SM00692">
    <property type="entry name" value="DM3"/>
    <property type="match status" value="1"/>
</dbReference>
<dbReference type="Proteomes" id="UP001153737">
    <property type="component" value="Chromosome 9"/>
</dbReference>
<sequence length="152" mass="17419">MRCAMAGCNSDNQSNTFHKDMMFFRFPSDINMQKLWVTACRRQENFTVNTARLCSKHFDRKSFKRNLRHDLLNYKAKNLRLLKPHAIPTLNIPKQNTEDALITELDDIQYDGLKNLAGFICHKLKKGGPTASTFTSTSHDSSWVDHLSEGGL</sequence>
<accession>A0A9P0DWI1</accession>
<evidence type="ECO:0000313" key="9">
    <source>
        <dbReference type="Proteomes" id="UP001153737"/>
    </source>
</evidence>
<keyword evidence="1" id="KW-0479">Metal-binding</keyword>
<proteinExistence type="predicted"/>
<feature type="domain" description="THAP-type" evidence="7">
    <location>
        <begin position="1"/>
        <end position="91"/>
    </location>
</feature>
<organism evidence="8 9">
    <name type="scientific">Phaedon cochleariae</name>
    <name type="common">Mustard beetle</name>
    <dbReference type="NCBI Taxonomy" id="80249"/>
    <lineage>
        <taxon>Eukaryota</taxon>
        <taxon>Metazoa</taxon>
        <taxon>Ecdysozoa</taxon>
        <taxon>Arthropoda</taxon>
        <taxon>Hexapoda</taxon>
        <taxon>Insecta</taxon>
        <taxon>Pterygota</taxon>
        <taxon>Neoptera</taxon>
        <taxon>Endopterygota</taxon>
        <taxon>Coleoptera</taxon>
        <taxon>Polyphaga</taxon>
        <taxon>Cucujiformia</taxon>
        <taxon>Chrysomeloidea</taxon>
        <taxon>Chrysomelidae</taxon>
        <taxon>Chrysomelinae</taxon>
        <taxon>Chrysomelini</taxon>
        <taxon>Phaedon</taxon>
    </lineage>
</organism>
<dbReference type="Pfam" id="PF05485">
    <property type="entry name" value="THAP"/>
    <property type="match status" value="1"/>
</dbReference>
<reference evidence="8" key="2">
    <citation type="submission" date="2022-10" db="EMBL/GenBank/DDBJ databases">
        <authorList>
            <consortium name="ENA_rothamsted_submissions"/>
            <consortium name="culmorum"/>
            <person name="King R."/>
        </authorList>
    </citation>
    <scope>NUCLEOTIDE SEQUENCE</scope>
</reference>
<dbReference type="GO" id="GO:0008270">
    <property type="term" value="F:zinc ion binding"/>
    <property type="evidence" value="ECO:0007669"/>
    <property type="project" value="UniProtKB-KW"/>
</dbReference>
<evidence type="ECO:0000256" key="4">
    <source>
        <dbReference type="ARBA" id="ARBA00023125"/>
    </source>
</evidence>
<reference evidence="8" key="1">
    <citation type="submission" date="2022-01" db="EMBL/GenBank/DDBJ databases">
        <authorList>
            <person name="King R."/>
        </authorList>
    </citation>
    <scope>NUCLEOTIDE SEQUENCE</scope>
</reference>
<dbReference type="InterPro" id="IPR038441">
    <property type="entry name" value="THAP_Znf_sf"/>
</dbReference>
<dbReference type="GO" id="GO:0003677">
    <property type="term" value="F:DNA binding"/>
    <property type="evidence" value="ECO:0007669"/>
    <property type="project" value="UniProtKB-UniRule"/>
</dbReference>
<evidence type="ECO:0000259" key="7">
    <source>
        <dbReference type="PROSITE" id="PS50950"/>
    </source>
</evidence>
<dbReference type="EMBL" id="OU896715">
    <property type="protein sequence ID" value="CAH1183883.1"/>
    <property type="molecule type" value="Genomic_DNA"/>
</dbReference>
<gene>
    <name evidence="8" type="ORF">PHAECO_LOCUS13028</name>
</gene>
<protein>
    <recommendedName>
        <fullName evidence="7">THAP-type domain-containing protein</fullName>
    </recommendedName>
</protein>
<dbReference type="SUPFAM" id="SSF57716">
    <property type="entry name" value="Glucocorticoid receptor-like (DNA-binding domain)"/>
    <property type="match status" value="1"/>
</dbReference>
<dbReference type="SMART" id="SM00980">
    <property type="entry name" value="THAP"/>
    <property type="match status" value="1"/>
</dbReference>
<keyword evidence="2 5" id="KW-0863">Zinc-finger</keyword>
<evidence type="ECO:0000256" key="3">
    <source>
        <dbReference type="ARBA" id="ARBA00022833"/>
    </source>
</evidence>
<dbReference type="PROSITE" id="PS50950">
    <property type="entry name" value="ZF_THAP"/>
    <property type="match status" value="1"/>
</dbReference>
<name>A0A9P0DWI1_PHACE</name>
<evidence type="ECO:0000256" key="6">
    <source>
        <dbReference type="SAM" id="MobiDB-lite"/>
    </source>
</evidence>
<keyword evidence="4 5" id="KW-0238">DNA-binding</keyword>
<feature type="compositionally biased region" description="Basic and acidic residues" evidence="6">
    <location>
        <begin position="142"/>
        <end position="152"/>
    </location>
</feature>
<evidence type="ECO:0000256" key="5">
    <source>
        <dbReference type="PROSITE-ProRule" id="PRU00309"/>
    </source>
</evidence>
<dbReference type="OrthoDB" id="7788172at2759"/>
<dbReference type="Gene3D" id="6.20.210.20">
    <property type="entry name" value="THAP domain"/>
    <property type="match status" value="1"/>
</dbReference>
<evidence type="ECO:0000256" key="2">
    <source>
        <dbReference type="ARBA" id="ARBA00022771"/>
    </source>
</evidence>
<dbReference type="InterPro" id="IPR052224">
    <property type="entry name" value="THAP_domain_protein"/>
</dbReference>
<dbReference type="InterPro" id="IPR006612">
    <property type="entry name" value="THAP_Znf"/>
</dbReference>
<evidence type="ECO:0000256" key="1">
    <source>
        <dbReference type="ARBA" id="ARBA00022723"/>
    </source>
</evidence>
<keyword evidence="3" id="KW-0862">Zinc</keyword>
<keyword evidence="9" id="KW-1185">Reference proteome</keyword>
<feature type="region of interest" description="Disordered" evidence="6">
    <location>
        <begin position="133"/>
        <end position="152"/>
    </location>
</feature>
<dbReference type="PANTHER" id="PTHR46927:SF3">
    <property type="entry name" value="THAP-TYPE DOMAIN-CONTAINING PROTEIN"/>
    <property type="match status" value="1"/>
</dbReference>
<dbReference type="AlphaFoldDB" id="A0A9P0DWI1"/>
<dbReference type="PANTHER" id="PTHR46927">
    <property type="entry name" value="AGAP005574-PA"/>
    <property type="match status" value="1"/>
</dbReference>
<evidence type="ECO:0000313" key="8">
    <source>
        <dbReference type="EMBL" id="CAH1183883.1"/>
    </source>
</evidence>